<keyword evidence="1" id="KW-1133">Transmembrane helix</keyword>
<name>A0AAQ3U6D0_PASNO</name>
<dbReference type="Proteomes" id="UP001341281">
    <property type="component" value="Chromosome 07"/>
</dbReference>
<keyword evidence="1" id="KW-0812">Transmembrane</keyword>
<sequence>MALRSIVVKMKAIPIPHEVPGFGAFVAALKPKPKPKSNIAAAIGDKSRFPTAKDLSRGIDSLIEKELKPIQEARQKKLWGYRGVTLLLYGSASAAYWSRK</sequence>
<keyword evidence="3" id="KW-1185">Reference proteome</keyword>
<dbReference type="EMBL" id="CP144751">
    <property type="protein sequence ID" value="WVZ86429.1"/>
    <property type="molecule type" value="Genomic_DNA"/>
</dbReference>
<evidence type="ECO:0000313" key="3">
    <source>
        <dbReference type="Proteomes" id="UP001341281"/>
    </source>
</evidence>
<evidence type="ECO:0000313" key="2">
    <source>
        <dbReference type="EMBL" id="WVZ86429.1"/>
    </source>
</evidence>
<proteinExistence type="predicted"/>
<gene>
    <name evidence="2" type="ORF">U9M48_033208</name>
</gene>
<reference evidence="2 3" key="1">
    <citation type="submission" date="2024-02" db="EMBL/GenBank/DDBJ databases">
        <title>High-quality chromosome-scale genome assembly of Pensacola bahiagrass (Paspalum notatum Flugge var. saurae).</title>
        <authorList>
            <person name="Vega J.M."/>
            <person name="Podio M."/>
            <person name="Orjuela J."/>
            <person name="Siena L.A."/>
            <person name="Pessino S.C."/>
            <person name="Combes M.C."/>
            <person name="Mariac C."/>
            <person name="Albertini E."/>
            <person name="Pupilli F."/>
            <person name="Ortiz J.P.A."/>
            <person name="Leblanc O."/>
        </authorList>
    </citation>
    <scope>NUCLEOTIDE SEQUENCE [LARGE SCALE GENOMIC DNA]</scope>
    <source>
        <strain evidence="2">R1</strain>
        <tissue evidence="2">Leaf</tissue>
    </source>
</reference>
<accession>A0AAQ3U6D0</accession>
<organism evidence="2 3">
    <name type="scientific">Paspalum notatum var. saurae</name>
    <dbReference type="NCBI Taxonomy" id="547442"/>
    <lineage>
        <taxon>Eukaryota</taxon>
        <taxon>Viridiplantae</taxon>
        <taxon>Streptophyta</taxon>
        <taxon>Embryophyta</taxon>
        <taxon>Tracheophyta</taxon>
        <taxon>Spermatophyta</taxon>
        <taxon>Magnoliopsida</taxon>
        <taxon>Liliopsida</taxon>
        <taxon>Poales</taxon>
        <taxon>Poaceae</taxon>
        <taxon>PACMAD clade</taxon>
        <taxon>Panicoideae</taxon>
        <taxon>Andropogonodae</taxon>
        <taxon>Paspaleae</taxon>
        <taxon>Paspalinae</taxon>
        <taxon>Paspalum</taxon>
    </lineage>
</organism>
<feature type="transmembrane region" description="Helical" evidence="1">
    <location>
        <begin position="78"/>
        <end position="97"/>
    </location>
</feature>
<keyword evidence="1" id="KW-0472">Membrane</keyword>
<evidence type="ECO:0000256" key="1">
    <source>
        <dbReference type="SAM" id="Phobius"/>
    </source>
</evidence>
<dbReference type="AlphaFoldDB" id="A0AAQ3U6D0"/>
<protein>
    <submittedName>
        <fullName evidence="2">Uncharacterized protein</fullName>
    </submittedName>
</protein>